<gene>
    <name evidence="1" type="ORF">F5144DRAFT_652032</name>
</gene>
<keyword evidence="2" id="KW-1185">Reference proteome</keyword>
<protein>
    <submittedName>
        <fullName evidence="1">Uncharacterized protein</fullName>
    </submittedName>
</protein>
<accession>A0ACB7P668</accession>
<comment type="caution">
    <text evidence="1">The sequence shown here is derived from an EMBL/GenBank/DDBJ whole genome shotgun (WGS) entry which is preliminary data.</text>
</comment>
<evidence type="ECO:0000313" key="2">
    <source>
        <dbReference type="Proteomes" id="UP000724584"/>
    </source>
</evidence>
<name>A0ACB7P668_9PEZI</name>
<sequence>MGLSWGASLALFLATGVAGNPVLRPRQISWPEPVPAASIGPLDWSSIQPPVSRRSANKFASVKATAANAPPLTVDWRNRDGLNYITTAQDQGVCNSCWAFAAAALIESMVRIEHGVWSKRSEADVHDGVGASCPSVGNAEETLAWVSGQGPEFLKDPTKPRPGIADWPCDPYEATLHPYEHCADRNGRTTHIPYFQSLGMIEDQKRWLDEYGPLIVTFILYKDFGSWKPTTEGSVYKWDGVSESTGNHLTIVVGYDDDKQAWIMKNSWGPSWGESGFVYFAYDQANIDNWTKYGVANVNPDPWTRRRHQSGSMLQSGNGDTHRNFELLVREPTGLGFAHVSRDSNTTTWSKVSEIEGSSLSGQPAILGTSFNRDFHAVGVDKDQTLRQWAYSQSAKKWSSVSTIEGKDIDGFPGLAQSDGTQLVMVVKHADGTLNEWQQPPNSTTWTLANSPIASDIAQSGPSLVQSNVALNIYDPQTISRGNLYTVATRADGKLQLFWRGGEDTGKWAASEVFGTGIPLDTPPVMIQDYINTANEKSMGGFQLAVAVDGSVQHWERLNGDLDREPPVEGEQGKWKLTETVGSGVKHVWALVHGSHDHKIHMMTEGEDGQLSYWERDGKWAEVEKLPALSDASWPTSDPVTGG</sequence>
<dbReference type="Proteomes" id="UP000724584">
    <property type="component" value="Unassembled WGS sequence"/>
</dbReference>
<proteinExistence type="predicted"/>
<reference evidence="1 2" key="1">
    <citation type="journal article" date="2021" name="Nat. Commun.">
        <title>Genetic determinants of endophytism in the Arabidopsis root mycobiome.</title>
        <authorList>
            <person name="Mesny F."/>
            <person name="Miyauchi S."/>
            <person name="Thiergart T."/>
            <person name="Pickel B."/>
            <person name="Atanasova L."/>
            <person name="Karlsson M."/>
            <person name="Huettel B."/>
            <person name="Barry K.W."/>
            <person name="Haridas S."/>
            <person name="Chen C."/>
            <person name="Bauer D."/>
            <person name="Andreopoulos W."/>
            <person name="Pangilinan J."/>
            <person name="LaButti K."/>
            <person name="Riley R."/>
            <person name="Lipzen A."/>
            <person name="Clum A."/>
            <person name="Drula E."/>
            <person name="Henrissat B."/>
            <person name="Kohler A."/>
            <person name="Grigoriev I.V."/>
            <person name="Martin F.M."/>
            <person name="Hacquard S."/>
        </authorList>
    </citation>
    <scope>NUCLEOTIDE SEQUENCE [LARGE SCALE GENOMIC DNA]</scope>
    <source>
        <strain evidence="1 2">MPI-SDFR-AT-0079</strain>
    </source>
</reference>
<organism evidence="1 2">
    <name type="scientific">Chaetomium tenue</name>
    <dbReference type="NCBI Taxonomy" id="1854479"/>
    <lineage>
        <taxon>Eukaryota</taxon>
        <taxon>Fungi</taxon>
        <taxon>Dikarya</taxon>
        <taxon>Ascomycota</taxon>
        <taxon>Pezizomycotina</taxon>
        <taxon>Sordariomycetes</taxon>
        <taxon>Sordariomycetidae</taxon>
        <taxon>Sordariales</taxon>
        <taxon>Chaetomiaceae</taxon>
        <taxon>Chaetomium</taxon>
    </lineage>
</organism>
<evidence type="ECO:0000313" key="1">
    <source>
        <dbReference type="EMBL" id="KAH6627468.1"/>
    </source>
</evidence>
<dbReference type="EMBL" id="JAGIZQ010000005">
    <property type="protein sequence ID" value="KAH6627468.1"/>
    <property type="molecule type" value="Genomic_DNA"/>
</dbReference>